<dbReference type="EMBL" id="VLKE01000001">
    <property type="protein sequence ID" value="TWH70568.1"/>
    <property type="molecule type" value="Genomic_DNA"/>
</dbReference>
<keyword evidence="5 7" id="KW-1133">Transmembrane helix</keyword>
<dbReference type="CDD" id="cd06261">
    <property type="entry name" value="TM_PBP2"/>
    <property type="match status" value="1"/>
</dbReference>
<feature type="transmembrane region" description="Helical" evidence="7">
    <location>
        <begin position="65"/>
        <end position="87"/>
    </location>
</feature>
<evidence type="ECO:0000256" key="7">
    <source>
        <dbReference type="RuleBase" id="RU363032"/>
    </source>
</evidence>
<dbReference type="AlphaFoldDB" id="A0A562IIB3"/>
<keyword evidence="4 7" id="KW-0812">Transmembrane</keyword>
<reference evidence="9 10" key="1">
    <citation type="submission" date="2019-07" db="EMBL/GenBank/DDBJ databases">
        <title>R&amp;d 2014.</title>
        <authorList>
            <person name="Klenk H.-P."/>
        </authorList>
    </citation>
    <scope>NUCLEOTIDE SEQUENCE [LARGE SCALE GENOMIC DNA]</scope>
    <source>
        <strain evidence="9 10">DSM 43868</strain>
    </source>
</reference>
<comment type="similarity">
    <text evidence="7">Belongs to the binding-protein-dependent transport system permease family.</text>
</comment>
<keyword evidence="10" id="KW-1185">Reference proteome</keyword>
<organism evidence="9 10">
    <name type="scientific">Micromonospora olivasterospora</name>
    <dbReference type="NCBI Taxonomy" id="1880"/>
    <lineage>
        <taxon>Bacteria</taxon>
        <taxon>Bacillati</taxon>
        <taxon>Actinomycetota</taxon>
        <taxon>Actinomycetes</taxon>
        <taxon>Micromonosporales</taxon>
        <taxon>Micromonosporaceae</taxon>
        <taxon>Micromonospora</taxon>
    </lineage>
</organism>
<feature type="transmembrane region" description="Helical" evidence="7">
    <location>
        <begin position="204"/>
        <end position="222"/>
    </location>
</feature>
<evidence type="ECO:0000256" key="3">
    <source>
        <dbReference type="ARBA" id="ARBA00022475"/>
    </source>
</evidence>
<dbReference type="PANTHER" id="PTHR30193">
    <property type="entry name" value="ABC TRANSPORTER PERMEASE PROTEIN"/>
    <property type="match status" value="1"/>
</dbReference>
<evidence type="ECO:0000256" key="2">
    <source>
        <dbReference type="ARBA" id="ARBA00022448"/>
    </source>
</evidence>
<keyword evidence="6 7" id="KW-0472">Membrane</keyword>
<evidence type="ECO:0000256" key="4">
    <source>
        <dbReference type="ARBA" id="ARBA00022692"/>
    </source>
</evidence>
<dbReference type="Proteomes" id="UP000319825">
    <property type="component" value="Unassembled WGS sequence"/>
</dbReference>
<dbReference type="SUPFAM" id="SSF161098">
    <property type="entry name" value="MetI-like"/>
    <property type="match status" value="1"/>
</dbReference>
<evidence type="ECO:0000259" key="8">
    <source>
        <dbReference type="PROSITE" id="PS50928"/>
    </source>
</evidence>
<evidence type="ECO:0000313" key="10">
    <source>
        <dbReference type="Proteomes" id="UP000319825"/>
    </source>
</evidence>
<feature type="domain" description="ABC transmembrane type-1" evidence="8">
    <location>
        <begin position="61"/>
        <end position="272"/>
    </location>
</feature>
<dbReference type="PANTHER" id="PTHR30193:SF37">
    <property type="entry name" value="INNER MEMBRANE ABC TRANSPORTER PERMEASE PROTEIN YCJO"/>
    <property type="match status" value="1"/>
</dbReference>
<name>A0A562IIB3_MICOL</name>
<dbReference type="GO" id="GO:0055085">
    <property type="term" value="P:transmembrane transport"/>
    <property type="evidence" value="ECO:0007669"/>
    <property type="project" value="InterPro"/>
</dbReference>
<gene>
    <name evidence="9" type="ORF">JD77_05593</name>
</gene>
<keyword evidence="3" id="KW-1003">Cell membrane</keyword>
<dbReference type="InterPro" id="IPR035906">
    <property type="entry name" value="MetI-like_sf"/>
</dbReference>
<comment type="subcellular location">
    <subcellularLocation>
        <location evidence="1 7">Cell membrane</location>
        <topology evidence="1 7">Multi-pass membrane protein</topology>
    </subcellularLocation>
</comment>
<dbReference type="InterPro" id="IPR000515">
    <property type="entry name" value="MetI-like"/>
</dbReference>
<evidence type="ECO:0000313" key="9">
    <source>
        <dbReference type="EMBL" id="TWH70568.1"/>
    </source>
</evidence>
<keyword evidence="2 7" id="KW-0813">Transport</keyword>
<comment type="caution">
    <text evidence="9">The sequence shown here is derived from an EMBL/GenBank/DDBJ whole genome shotgun (WGS) entry which is preliminary data.</text>
</comment>
<dbReference type="InterPro" id="IPR051393">
    <property type="entry name" value="ABC_transporter_permease"/>
</dbReference>
<feature type="transmembrane region" description="Helical" evidence="7">
    <location>
        <begin position="99"/>
        <end position="119"/>
    </location>
</feature>
<proteinExistence type="inferred from homology"/>
<evidence type="ECO:0000256" key="1">
    <source>
        <dbReference type="ARBA" id="ARBA00004651"/>
    </source>
</evidence>
<feature type="transmembrane region" description="Helical" evidence="7">
    <location>
        <begin position="146"/>
        <end position="168"/>
    </location>
</feature>
<feature type="transmembrane region" description="Helical" evidence="7">
    <location>
        <begin position="258"/>
        <end position="276"/>
    </location>
</feature>
<accession>A0A562IIB3</accession>
<dbReference type="PROSITE" id="PS50928">
    <property type="entry name" value="ABC_TM1"/>
    <property type="match status" value="1"/>
</dbReference>
<dbReference type="RefSeq" id="WP_211372702.1">
    <property type="nucleotide sequence ID" value="NZ_VLKE01000001.1"/>
</dbReference>
<dbReference type="GO" id="GO:0005886">
    <property type="term" value="C:plasma membrane"/>
    <property type="evidence" value="ECO:0007669"/>
    <property type="project" value="UniProtKB-SubCell"/>
</dbReference>
<evidence type="ECO:0000256" key="6">
    <source>
        <dbReference type="ARBA" id="ARBA00023136"/>
    </source>
</evidence>
<dbReference type="Gene3D" id="1.10.3720.10">
    <property type="entry name" value="MetI-like"/>
    <property type="match status" value="1"/>
</dbReference>
<protein>
    <submittedName>
        <fullName evidence="9">Carbohydrate ABC transporter membrane protein 1, CUT1 family (TC 3.A.1.1.-)</fullName>
    </submittedName>
</protein>
<dbReference type="Pfam" id="PF00528">
    <property type="entry name" value="BPD_transp_1"/>
    <property type="match status" value="1"/>
</dbReference>
<evidence type="ECO:0000256" key="5">
    <source>
        <dbReference type="ARBA" id="ARBA00022989"/>
    </source>
</evidence>
<sequence>MRKIGGTGLAAFLMLGPALVAILFFRLVPAVEAIRTSLSDPQGAFASYARVFADPAFLASVRQTLLFTVLVNPFQILLALGLAVLLTQRLPLVGLWRTLIFLPAALPQVVSAIIWGVMFRPDGPLNAVLSALGLPHQPFLTSKFQALPGIIILVSWVGVGYWMMFLVAGLKDIPGDTLEAAKIDGAGPLRTFFRVTLPQLKRPLLFVLVADTIANFLVFAPVETLTAGGPDHSTNLIMFDIYERAYVTGDLPAASAETFILLCIILAVVSIQFKLLPSED</sequence>